<accession>A0A2T3FTM0</accession>
<evidence type="ECO:0000313" key="2">
    <source>
        <dbReference type="Proteomes" id="UP000241048"/>
    </source>
</evidence>
<proteinExistence type="predicted"/>
<dbReference type="AlphaFoldDB" id="A0A2T3FTM0"/>
<comment type="caution">
    <text evidence="1">The sequence shown here is derived from an EMBL/GenBank/DDBJ whole genome shotgun (WGS) entry which is preliminary data.</text>
</comment>
<evidence type="ECO:0000313" key="1">
    <source>
        <dbReference type="EMBL" id="PST38599.1"/>
    </source>
</evidence>
<sequence length="62" mass="7502">MLEICFLSTFQHFLESFNRFLIISLDVLICRYSPLFRAFPALFISEEPHKSFYYPLCFRSQK</sequence>
<dbReference type="Proteomes" id="UP000241048">
    <property type="component" value="Unassembled WGS sequence"/>
</dbReference>
<protein>
    <submittedName>
        <fullName evidence="1">Uncharacterized protein</fullName>
    </submittedName>
</protein>
<organism evidence="1 2">
    <name type="scientific">Clostridium fessum</name>
    <dbReference type="NCBI Taxonomy" id="2126740"/>
    <lineage>
        <taxon>Bacteria</taxon>
        <taxon>Bacillati</taxon>
        <taxon>Bacillota</taxon>
        <taxon>Clostridia</taxon>
        <taxon>Eubacteriales</taxon>
        <taxon>Clostridiaceae</taxon>
        <taxon>Clostridium</taxon>
    </lineage>
</organism>
<dbReference type="EMBL" id="PYLO01000001">
    <property type="protein sequence ID" value="PST38599.1"/>
    <property type="molecule type" value="Genomic_DNA"/>
</dbReference>
<reference evidence="1 2" key="1">
    <citation type="submission" date="2018-03" db="EMBL/GenBank/DDBJ databases">
        <title>Lachnoclostridium SNUG30386 gen.nov., sp.nov., isolated from human faeces.</title>
        <authorList>
            <person name="Seo B."/>
            <person name="Jeon K."/>
            <person name="Ko G."/>
        </authorList>
    </citation>
    <scope>NUCLEOTIDE SEQUENCE [LARGE SCALE GENOMIC DNA]</scope>
    <source>
        <strain evidence="1 2">SNUG30386</strain>
    </source>
</reference>
<keyword evidence="2" id="KW-1185">Reference proteome</keyword>
<gene>
    <name evidence="1" type="ORF">C7U56_01170</name>
</gene>
<name>A0A2T3FTM0_9CLOT</name>